<dbReference type="Gene3D" id="3.90.1300.10">
    <property type="entry name" value="Amidase signature (AS) domain"/>
    <property type="match status" value="1"/>
</dbReference>
<dbReference type="SUPFAM" id="SSF75304">
    <property type="entry name" value="Amidase signature (AS) enzymes"/>
    <property type="match status" value="1"/>
</dbReference>
<feature type="domain" description="Amidase" evidence="4">
    <location>
        <begin position="104"/>
        <end position="495"/>
    </location>
</feature>
<accession>A0A8T2U4K5</accession>
<organism evidence="5 6">
    <name type="scientific">Ceratopteris richardii</name>
    <name type="common">Triangle waterfern</name>
    <dbReference type="NCBI Taxonomy" id="49495"/>
    <lineage>
        <taxon>Eukaryota</taxon>
        <taxon>Viridiplantae</taxon>
        <taxon>Streptophyta</taxon>
        <taxon>Embryophyta</taxon>
        <taxon>Tracheophyta</taxon>
        <taxon>Polypodiopsida</taxon>
        <taxon>Polypodiidae</taxon>
        <taxon>Polypodiales</taxon>
        <taxon>Pteridineae</taxon>
        <taxon>Pteridaceae</taxon>
        <taxon>Parkerioideae</taxon>
        <taxon>Ceratopteris</taxon>
    </lineage>
</organism>
<dbReference type="OMA" id="RASNLWV"/>
<name>A0A8T2U4K5_CERRI</name>
<dbReference type="InterPro" id="IPR036928">
    <property type="entry name" value="AS_sf"/>
</dbReference>
<protein>
    <recommendedName>
        <fullName evidence="4">Amidase domain-containing protein</fullName>
    </recommendedName>
</protein>
<gene>
    <name evidence="5" type="ORF">KP509_09G050400</name>
</gene>
<dbReference type="AlphaFoldDB" id="A0A8T2U4K5"/>
<dbReference type="Pfam" id="PF01425">
    <property type="entry name" value="Amidase"/>
    <property type="match status" value="1"/>
</dbReference>
<dbReference type="PROSITE" id="PS50005">
    <property type="entry name" value="TPR"/>
    <property type="match status" value="2"/>
</dbReference>
<evidence type="ECO:0000313" key="5">
    <source>
        <dbReference type="EMBL" id="KAH7429470.1"/>
    </source>
</evidence>
<keyword evidence="6" id="KW-1185">Reference proteome</keyword>
<evidence type="ECO:0000256" key="1">
    <source>
        <dbReference type="PROSITE-ProRule" id="PRU00339"/>
    </source>
</evidence>
<dbReference type="OrthoDB" id="245563at2759"/>
<comment type="caution">
    <text evidence="5">The sequence shown here is derived from an EMBL/GenBank/DDBJ whole genome shotgun (WGS) entry which is preliminary data.</text>
</comment>
<keyword evidence="3" id="KW-0812">Transmembrane</keyword>
<proteinExistence type="predicted"/>
<dbReference type="Pfam" id="PF13414">
    <property type="entry name" value="TPR_11"/>
    <property type="match status" value="1"/>
</dbReference>
<dbReference type="PANTHER" id="PTHR46310:SF7">
    <property type="entry name" value="AMIDASE 1"/>
    <property type="match status" value="1"/>
</dbReference>
<dbReference type="InterPro" id="IPR011990">
    <property type="entry name" value="TPR-like_helical_dom_sf"/>
</dbReference>
<keyword evidence="3" id="KW-0472">Membrane</keyword>
<dbReference type="InterPro" id="IPR023631">
    <property type="entry name" value="Amidase_dom"/>
</dbReference>
<dbReference type="Gene3D" id="1.25.40.10">
    <property type="entry name" value="Tetratricopeptide repeat domain"/>
    <property type="match status" value="1"/>
</dbReference>
<dbReference type="SUPFAM" id="SSF48452">
    <property type="entry name" value="TPR-like"/>
    <property type="match status" value="1"/>
</dbReference>
<feature type="repeat" description="TPR" evidence="1">
    <location>
        <begin position="598"/>
        <end position="631"/>
    </location>
</feature>
<feature type="repeat" description="TPR" evidence="1">
    <location>
        <begin position="530"/>
        <end position="563"/>
    </location>
</feature>
<feature type="compositionally biased region" description="Low complexity" evidence="2">
    <location>
        <begin position="13"/>
        <end position="40"/>
    </location>
</feature>
<dbReference type="InterPro" id="IPR019734">
    <property type="entry name" value="TPR_rpt"/>
</dbReference>
<evidence type="ECO:0000256" key="2">
    <source>
        <dbReference type="SAM" id="MobiDB-lite"/>
    </source>
</evidence>
<feature type="region of interest" description="Disordered" evidence="2">
    <location>
        <begin position="1"/>
        <end position="40"/>
    </location>
</feature>
<feature type="transmembrane region" description="Helical" evidence="3">
    <location>
        <begin position="56"/>
        <end position="73"/>
    </location>
</feature>
<sequence>MSMRGRSFSTQAGSDSSSISSRGVGSVESGAASPSGSGNESDATSSWFSYIMTPPNGLWVLLGLGIAGAFIYTRSRRKQLRKDIRAFIKYLELLPPPTSSPAAPLPLSGLKFAVQDIFDIKGEVTGFGSPDWERTHQAATCTASSIMDLVQAGAICIGKTCMDELGISSNGQNRHTGTPVNPVEMSYVPGGASSGSAVAVASDLVDFALGIDSSGDVRIPAAYCGVLGFRPSHGNVPCSGAISVSPCLDTVGWFSREPRILQNVGKILLKNHSSDVKRPKRVFIADDCFNLAASKEIRERQISIVSKTIEKEYGIKVSRMKLGEHFASKIPSLKMSLVCFRVDGESGKAERGASALRFVRDAFLVLHGHEFKMNHEEWIQSAKMSGGISVHLKRALEMNSDLVAESMKLRNEARIAFNELLMTDGLLVIPTIPTPPPALHEKDPVDSDSDDCVTILSCLASMSGCCQVSIPLAKYDGCPTAVSLIARHGADHFLLEVVSKIFSGLQNEPEVLANGFNHEEVKPVRRPDSAEAAKEKGNAAFKKKDYKVALRCYTEAIQWDEENPTYYSNRAAAYLALYNFHQAEADCCKALEIDKKNVKALLRRATAREFLGFYKDADEDFRQALVLEPTNRTASDGIRRLKKLILD</sequence>
<keyword evidence="1" id="KW-0802">TPR repeat</keyword>
<dbReference type="PANTHER" id="PTHR46310">
    <property type="entry name" value="AMIDASE 1"/>
    <property type="match status" value="1"/>
</dbReference>
<dbReference type="SMART" id="SM00028">
    <property type="entry name" value="TPR"/>
    <property type="match status" value="3"/>
</dbReference>
<evidence type="ECO:0000259" key="4">
    <source>
        <dbReference type="Pfam" id="PF01425"/>
    </source>
</evidence>
<dbReference type="EMBL" id="CM035414">
    <property type="protein sequence ID" value="KAH7429470.1"/>
    <property type="molecule type" value="Genomic_DNA"/>
</dbReference>
<keyword evidence="3" id="KW-1133">Transmembrane helix</keyword>
<evidence type="ECO:0000313" key="6">
    <source>
        <dbReference type="Proteomes" id="UP000825935"/>
    </source>
</evidence>
<reference evidence="5" key="1">
    <citation type="submission" date="2021-08" db="EMBL/GenBank/DDBJ databases">
        <title>WGS assembly of Ceratopteris richardii.</title>
        <authorList>
            <person name="Marchant D.B."/>
            <person name="Chen G."/>
            <person name="Jenkins J."/>
            <person name="Shu S."/>
            <person name="Leebens-Mack J."/>
            <person name="Grimwood J."/>
            <person name="Schmutz J."/>
            <person name="Soltis P."/>
            <person name="Soltis D."/>
            <person name="Chen Z.-H."/>
        </authorList>
    </citation>
    <scope>NUCLEOTIDE SEQUENCE</scope>
    <source>
        <strain evidence="5">Whitten #5841</strain>
        <tissue evidence="5">Leaf</tissue>
    </source>
</reference>
<evidence type="ECO:0000256" key="3">
    <source>
        <dbReference type="SAM" id="Phobius"/>
    </source>
</evidence>
<dbReference type="Proteomes" id="UP000825935">
    <property type="component" value="Chromosome 9"/>
</dbReference>